<dbReference type="FunFam" id="1.10.620.20:FF:000002">
    <property type="entry name" value="Stearoyl-[acyl-carrier-protein] 9-desaturase, chloroplastic"/>
    <property type="match status" value="1"/>
</dbReference>
<keyword evidence="11" id="KW-0408">Iron</keyword>
<evidence type="ECO:0000256" key="2">
    <source>
        <dbReference type="ARBA" id="ARBA00004229"/>
    </source>
</evidence>
<evidence type="ECO:0000256" key="9">
    <source>
        <dbReference type="ARBA" id="ARBA00022946"/>
    </source>
</evidence>
<keyword evidence="8" id="KW-0276">Fatty acid metabolism</keyword>
<evidence type="ECO:0000256" key="5">
    <source>
        <dbReference type="ARBA" id="ARBA00022528"/>
    </source>
</evidence>
<dbReference type="GO" id="GO:0046872">
    <property type="term" value="F:metal ion binding"/>
    <property type="evidence" value="ECO:0007669"/>
    <property type="project" value="UniProtKB-KW"/>
</dbReference>
<sequence length="463" mass="52204">MEILAFSNIIPATPLASMPCGGATTFRRPQPISAAAKQPPFLSRHQKLAHPMPPEKVEVFKSLESWASRFVLPLAKPVHECWQPSEFLPNPAKPAGDFMDEVKALRDRTIGLPDEYFVVLVGDMITEEALPTYQSMINTCDGVRQESAASPCPWTAWLRSWTAEENRHGDLLRTYLYLSGRVDMLMVERTTQHVIRAGADVGLDSNPYLTFVYTSFQERATFVSHGNTARLAKKAGDPILASICGTIAADEKRHENAYVRIIEKLLEVDPNETMLAIGNMMRKRITMPGHLMCDGQDPKLFSHFSLVAEQIGVYTIDDYVEILEFLIARWRLEKLDGLTGDGRCEQEYVCGLPARMRKLQEHAIGRGELREPRKRKKQSSGSYLRSSKRTFFRWRSWLFKSKARAYKSGQRSEPTRALSQITRRTNTRSTGRTLQGGHSDGPIPKPMKVSKIATAGHAEQEII</sequence>
<comment type="caution">
    <text evidence="15">The sequence shown here is derived from an EMBL/GenBank/DDBJ whole genome shotgun (WGS) entry which is preliminary data.</text>
</comment>
<dbReference type="GO" id="GO:0006633">
    <property type="term" value="P:fatty acid biosynthetic process"/>
    <property type="evidence" value="ECO:0007669"/>
    <property type="project" value="UniProtKB-KW"/>
</dbReference>
<feature type="compositionally biased region" description="Low complexity" evidence="14">
    <location>
        <begin position="422"/>
        <end position="433"/>
    </location>
</feature>
<dbReference type="Gene3D" id="1.10.620.20">
    <property type="entry name" value="Ribonucleotide Reductase, subunit A"/>
    <property type="match status" value="1"/>
</dbReference>
<dbReference type="EMBL" id="JACGWL010000007">
    <property type="protein sequence ID" value="KAK4398041.1"/>
    <property type="molecule type" value="Genomic_DNA"/>
</dbReference>
<keyword evidence="16" id="KW-1185">Reference proteome</keyword>
<dbReference type="GO" id="GO:0009570">
    <property type="term" value="C:chloroplast stroma"/>
    <property type="evidence" value="ECO:0007669"/>
    <property type="project" value="TreeGrafter"/>
</dbReference>
<evidence type="ECO:0000313" key="15">
    <source>
        <dbReference type="EMBL" id="KAK4398041.1"/>
    </source>
</evidence>
<dbReference type="PANTHER" id="PTHR31155:SF31">
    <property type="entry name" value="STEAROYL-[ACYL-CARRIER-PROTEIN] 9-DESATURASE 6, CHLOROPLASTIC"/>
    <property type="match status" value="1"/>
</dbReference>
<accession>A0AAE1WRD3</accession>
<reference evidence="15" key="1">
    <citation type="submission" date="2020-06" db="EMBL/GenBank/DDBJ databases">
        <authorList>
            <person name="Li T."/>
            <person name="Hu X."/>
            <person name="Zhang T."/>
            <person name="Song X."/>
            <person name="Zhang H."/>
            <person name="Dai N."/>
            <person name="Sheng W."/>
            <person name="Hou X."/>
            <person name="Wei L."/>
        </authorList>
    </citation>
    <scope>NUCLEOTIDE SEQUENCE</scope>
    <source>
        <strain evidence="15">K16</strain>
        <tissue evidence="15">Leaf</tissue>
    </source>
</reference>
<reference evidence="15" key="2">
    <citation type="journal article" date="2024" name="Plant">
        <title>Genomic evolution and insights into agronomic trait innovations of Sesamum species.</title>
        <authorList>
            <person name="Miao H."/>
            <person name="Wang L."/>
            <person name="Qu L."/>
            <person name="Liu H."/>
            <person name="Sun Y."/>
            <person name="Le M."/>
            <person name="Wang Q."/>
            <person name="Wei S."/>
            <person name="Zheng Y."/>
            <person name="Lin W."/>
            <person name="Duan Y."/>
            <person name="Cao H."/>
            <person name="Xiong S."/>
            <person name="Wang X."/>
            <person name="Wei L."/>
            <person name="Li C."/>
            <person name="Ma Q."/>
            <person name="Ju M."/>
            <person name="Zhao R."/>
            <person name="Li G."/>
            <person name="Mu C."/>
            <person name="Tian Q."/>
            <person name="Mei H."/>
            <person name="Zhang T."/>
            <person name="Gao T."/>
            <person name="Zhang H."/>
        </authorList>
    </citation>
    <scope>NUCLEOTIDE SEQUENCE</scope>
    <source>
        <strain evidence="15">K16</strain>
    </source>
</reference>
<evidence type="ECO:0000256" key="4">
    <source>
        <dbReference type="ARBA" id="ARBA00022516"/>
    </source>
</evidence>
<evidence type="ECO:0000256" key="3">
    <source>
        <dbReference type="ARBA" id="ARBA00008749"/>
    </source>
</evidence>
<gene>
    <name evidence="15" type="ORF">Sango_1279600</name>
</gene>
<keyword evidence="13" id="KW-0275">Fatty acid biosynthesis</keyword>
<dbReference type="Pfam" id="PF03405">
    <property type="entry name" value="FA_desaturase_2"/>
    <property type="match status" value="1"/>
</dbReference>
<keyword evidence="6" id="KW-0934">Plastid</keyword>
<feature type="region of interest" description="Disordered" evidence="14">
    <location>
        <begin position="408"/>
        <end position="448"/>
    </location>
</feature>
<dbReference type="PANTHER" id="PTHR31155">
    <property type="entry name" value="ACYL- ACYL-CARRIER-PROTEIN DESATURASE-RELATED"/>
    <property type="match status" value="1"/>
</dbReference>
<evidence type="ECO:0000256" key="10">
    <source>
        <dbReference type="ARBA" id="ARBA00023002"/>
    </source>
</evidence>
<feature type="region of interest" description="Disordered" evidence="14">
    <location>
        <begin position="363"/>
        <end position="384"/>
    </location>
</feature>
<evidence type="ECO:0000256" key="7">
    <source>
        <dbReference type="ARBA" id="ARBA00022723"/>
    </source>
</evidence>
<dbReference type="CDD" id="cd01050">
    <property type="entry name" value="Acyl_ACP_Desat"/>
    <property type="match status" value="1"/>
</dbReference>
<evidence type="ECO:0000256" key="13">
    <source>
        <dbReference type="ARBA" id="ARBA00023160"/>
    </source>
</evidence>
<evidence type="ECO:0000313" key="16">
    <source>
        <dbReference type="Proteomes" id="UP001289374"/>
    </source>
</evidence>
<keyword evidence="4" id="KW-0444">Lipid biosynthesis</keyword>
<dbReference type="AlphaFoldDB" id="A0AAE1WRD3"/>
<keyword evidence="9" id="KW-0809">Transit peptide</keyword>
<keyword evidence="12" id="KW-0443">Lipid metabolism</keyword>
<comment type="cofactor">
    <cofactor evidence="1">
        <name>Fe(2+)</name>
        <dbReference type="ChEBI" id="CHEBI:29033"/>
    </cofactor>
</comment>
<comment type="subcellular location">
    <subcellularLocation>
        <location evidence="2">Plastid</location>
        <location evidence="2">Chloroplast</location>
    </subcellularLocation>
</comment>
<dbReference type="SUPFAM" id="SSF47240">
    <property type="entry name" value="Ferritin-like"/>
    <property type="match status" value="1"/>
</dbReference>
<dbReference type="GO" id="GO:0045300">
    <property type="term" value="F:stearoyl-[ACP] desaturase activity"/>
    <property type="evidence" value="ECO:0007669"/>
    <property type="project" value="InterPro"/>
</dbReference>
<comment type="similarity">
    <text evidence="3">Belongs to the fatty acid desaturase type 2 family.</text>
</comment>
<evidence type="ECO:0000256" key="14">
    <source>
        <dbReference type="SAM" id="MobiDB-lite"/>
    </source>
</evidence>
<evidence type="ECO:0000256" key="11">
    <source>
        <dbReference type="ARBA" id="ARBA00023004"/>
    </source>
</evidence>
<feature type="compositionally biased region" description="Polar residues" evidence="14">
    <location>
        <begin position="409"/>
        <end position="421"/>
    </location>
</feature>
<dbReference type="InterPro" id="IPR012348">
    <property type="entry name" value="RNR-like"/>
</dbReference>
<dbReference type="InterPro" id="IPR005067">
    <property type="entry name" value="Fatty_acid_desaturase-2"/>
</dbReference>
<evidence type="ECO:0000256" key="6">
    <source>
        <dbReference type="ARBA" id="ARBA00022640"/>
    </source>
</evidence>
<keyword evidence="5" id="KW-0150">Chloroplast</keyword>
<keyword evidence="10" id="KW-0560">Oxidoreductase</keyword>
<evidence type="ECO:0000256" key="8">
    <source>
        <dbReference type="ARBA" id="ARBA00022832"/>
    </source>
</evidence>
<keyword evidence="7" id="KW-0479">Metal-binding</keyword>
<name>A0AAE1WRD3_9LAMI</name>
<dbReference type="Proteomes" id="UP001289374">
    <property type="component" value="Unassembled WGS sequence"/>
</dbReference>
<organism evidence="15 16">
    <name type="scientific">Sesamum angolense</name>
    <dbReference type="NCBI Taxonomy" id="2727404"/>
    <lineage>
        <taxon>Eukaryota</taxon>
        <taxon>Viridiplantae</taxon>
        <taxon>Streptophyta</taxon>
        <taxon>Embryophyta</taxon>
        <taxon>Tracheophyta</taxon>
        <taxon>Spermatophyta</taxon>
        <taxon>Magnoliopsida</taxon>
        <taxon>eudicotyledons</taxon>
        <taxon>Gunneridae</taxon>
        <taxon>Pentapetalae</taxon>
        <taxon>asterids</taxon>
        <taxon>lamiids</taxon>
        <taxon>Lamiales</taxon>
        <taxon>Pedaliaceae</taxon>
        <taxon>Sesamum</taxon>
    </lineage>
</organism>
<evidence type="ECO:0000256" key="1">
    <source>
        <dbReference type="ARBA" id="ARBA00001954"/>
    </source>
</evidence>
<proteinExistence type="inferred from homology"/>
<dbReference type="InterPro" id="IPR009078">
    <property type="entry name" value="Ferritin-like_SF"/>
</dbReference>
<protein>
    <submittedName>
        <fullName evidence="15">Stearoyl-[acyl-carrier-protein] 9-desaturase 6, chloroplastic</fullName>
    </submittedName>
</protein>
<evidence type="ECO:0000256" key="12">
    <source>
        <dbReference type="ARBA" id="ARBA00023098"/>
    </source>
</evidence>